<dbReference type="EMBL" id="SNRW01000013">
    <property type="protein sequence ID" value="KAA6404298.1"/>
    <property type="molecule type" value="Genomic_DNA"/>
</dbReference>
<name>A0A5J4XAK3_9EUKA</name>
<reference evidence="1 2" key="1">
    <citation type="submission" date="2019-03" db="EMBL/GenBank/DDBJ databases">
        <title>Single cell metagenomics reveals metabolic interactions within the superorganism composed of flagellate Streblomastix strix and complex community of Bacteroidetes bacteria on its surface.</title>
        <authorList>
            <person name="Treitli S.C."/>
            <person name="Kolisko M."/>
            <person name="Husnik F."/>
            <person name="Keeling P."/>
            <person name="Hampl V."/>
        </authorList>
    </citation>
    <scope>NUCLEOTIDE SEQUENCE [LARGE SCALE GENOMIC DNA]</scope>
    <source>
        <strain evidence="1">ST1C</strain>
    </source>
</reference>
<accession>A0A5J4XAK3</accession>
<sequence length="134" mass="15216">MSLEEHVQQQLDRKFGKQVTDHGTIEQMNDELAQSCVDGLKNLDICIYPQPVNVEISLLSIFSGLYGIANELIRLQGINNIRQFNKLSANADKNYGQASSNGERKPNLWILTKILRQLYLSQIIGHFNIANIFK</sequence>
<dbReference type="AlphaFoldDB" id="A0A5J4XAK3"/>
<comment type="caution">
    <text evidence="1">The sequence shown here is derived from an EMBL/GenBank/DDBJ whole genome shotgun (WGS) entry which is preliminary data.</text>
</comment>
<protein>
    <submittedName>
        <fullName evidence="1">Uncharacterized protein</fullName>
    </submittedName>
</protein>
<evidence type="ECO:0000313" key="2">
    <source>
        <dbReference type="Proteomes" id="UP000324800"/>
    </source>
</evidence>
<proteinExistence type="predicted"/>
<evidence type="ECO:0000313" key="1">
    <source>
        <dbReference type="EMBL" id="KAA6404298.1"/>
    </source>
</evidence>
<organism evidence="1 2">
    <name type="scientific">Streblomastix strix</name>
    <dbReference type="NCBI Taxonomy" id="222440"/>
    <lineage>
        <taxon>Eukaryota</taxon>
        <taxon>Metamonada</taxon>
        <taxon>Preaxostyla</taxon>
        <taxon>Oxymonadida</taxon>
        <taxon>Streblomastigidae</taxon>
        <taxon>Streblomastix</taxon>
    </lineage>
</organism>
<dbReference type="Proteomes" id="UP000324800">
    <property type="component" value="Unassembled WGS sequence"/>
</dbReference>
<gene>
    <name evidence="1" type="ORF">EZS28_000184</name>
</gene>